<comment type="caution">
    <text evidence="2">The sequence shown here is derived from an EMBL/GenBank/DDBJ whole genome shotgun (WGS) entry which is preliminary data.</text>
</comment>
<name>A0A5C5YJ72_9BACT</name>
<evidence type="ECO:0000313" key="3">
    <source>
        <dbReference type="Proteomes" id="UP000318053"/>
    </source>
</evidence>
<gene>
    <name evidence="2" type="ORF">CA85_01980</name>
</gene>
<reference evidence="2 3" key="1">
    <citation type="submission" date="2019-02" db="EMBL/GenBank/DDBJ databases">
        <title>Deep-cultivation of Planctomycetes and their phenomic and genomic characterization uncovers novel biology.</title>
        <authorList>
            <person name="Wiegand S."/>
            <person name="Jogler M."/>
            <person name="Boedeker C."/>
            <person name="Pinto D."/>
            <person name="Vollmers J."/>
            <person name="Rivas-Marin E."/>
            <person name="Kohn T."/>
            <person name="Peeters S.H."/>
            <person name="Heuer A."/>
            <person name="Rast P."/>
            <person name="Oberbeckmann S."/>
            <person name="Bunk B."/>
            <person name="Jeske O."/>
            <person name="Meyerdierks A."/>
            <person name="Storesund J.E."/>
            <person name="Kallscheuer N."/>
            <person name="Luecker S."/>
            <person name="Lage O.M."/>
            <person name="Pohl T."/>
            <person name="Merkel B.J."/>
            <person name="Hornburger P."/>
            <person name="Mueller R.-W."/>
            <person name="Bruemmer F."/>
            <person name="Labrenz M."/>
            <person name="Spormann A.M."/>
            <person name="Op Den Camp H."/>
            <person name="Overmann J."/>
            <person name="Amann R."/>
            <person name="Jetten M.S.M."/>
            <person name="Mascher T."/>
            <person name="Medema M.H."/>
            <person name="Devos D.P."/>
            <person name="Kaster A.-K."/>
            <person name="Ovreas L."/>
            <person name="Rohde M."/>
            <person name="Galperin M.Y."/>
            <person name="Jogler C."/>
        </authorList>
    </citation>
    <scope>NUCLEOTIDE SEQUENCE [LARGE SCALE GENOMIC DNA]</scope>
    <source>
        <strain evidence="2 3">CA85</strain>
    </source>
</reference>
<sequence>MGKSFVSYRSSTEFSMLNHRCCLGIALCMGFCFWGWNRVSAQPASPSGPQTQYVLLDNAHVLTGTVFRQGQSVILRRGNEAELTLRSSQVIAVADDMPSLYQARIRSQHRRSPATVSQRIDDVRWCIDNDMPAHATEALMSVYAVVPDHPIAIQLENRLRRLLEQSPESTQTPVHSVATAGMESPADRGIELQSVSHTELATGDLPTGNLETSHVSSASYTEPRIHASSVPVALHPFTAKVQPILMARCSQCHHAQSGVETSWHLVLPPGGAVRVTQPGSLANFHATVPLCEPDAPMQSRLIQMATTAHGGAAPGKPPIAEYEGSLVETLSQWIATVDDRSQEASEATTPALEETSDFSTKAGSPLPTLNPIHPAHVASSLASPKSNYFSTEVQEAHRTEVSDSVQAPKATEPAADDGSRPRRPARLPTVANPNDVQHFNRETRLRRLLRSGTPPDSQGQ</sequence>
<evidence type="ECO:0000313" key="2">
    <source>
        <dbReference type="EMBL" id="TWT74910.1"/>
    </source>
</evidence>
<organism evidence="2 3">
    <name type="scientific">Allorhodopirellula solitaria</name>
    <dbReference type="NCBI Taxonomy" id="2527987"/>
    <lineage>
        <taxon>Bacteria</taxon>
        <taxon>Pseudomonadati</taxon>
        <taxon>Planctomycetota</taxon>
        <taxon>Planctomycetia</taxon>
        <taxon>Pirellulales</taxon>
        <taxon>Pirellulaceae</taxon>
        <taxon>Allorhodopirellula</taxon>
    </lineage>
</organism>
<dbReference type="AlphaFoldDB" id="A0A5C5YJ72"/>
<dbReference type="Proteomes" id="UP000318053">
    <property type="component" value="Unassembled WGS sequence"/>
</dbReference>
<proteinExistence type="predicted"/>
<protein>
    <submittedName>
        <fullName evidence="2">Uncharacterized protein</fullName>
    </submittedName>
</protein>
<feature type="region of interest" description="Disordered" evidence="1">
    <location>
        <begin position="339"/>
        <end position="373"/>
    </location>
</feature>
<dbReference type="EMBL" id="SJPK01000001">
    <property type="protein sequence ID" value="TWT74910.1"/>
    <property type="molecule type" value="Genomic_DNA"/>
</dbReference>
<feature type="region of interest" description="Disordered" evidence="1">
    <location>
        <begin position="389"/>
        <end position="460"/>
    </location>
</feature>
<evidence type="ECO:0000256" key="1">
    <source>
        <dbReference type="SAM" id="MobiDB-lite"/>
    </source>
</evidence>
<keyword evidence="3" id="KW-1185">Reference proteome</keyword>
<accession>A0A5C5YJ72</accession>